<reference evidence="1" key="1">
    <citation type="submission" date="2020-05" db="EMBL/GenBank/DDBJ databases">
        <authorList>
            <person name="Chiriac C."/>
            <person name="Salcher M."/>
            <person name="Ghai R."/>
            <person name="Kavagutti S V."/>
        </authorList>
    </citation>
    <scope>NUCLEOTIDE SEQUENCE</scope>
</reference>
<organism evidence="1">
    <name type="scientific">freshwater metagenome</name>
    <dbReference type="NCBI Taxonomy" id="449393"/>
    <lineage>
        <taxon>unclassified sequences</taxon>
        <taxon>metagenomes</taxon>
        <taxon>ecological metagenomes</taxon>
    </lineage>
</organism>
<evidence type="ECO:0000313" key="1">
    <source>
        <dbReference type="EMBL" id="CAB4991498.1"/>
    </source>
</evidence>
<dbReference type="AlphaFoldDB" id="A0A6J7NG34"/>
<sequence>MTNRPETASTGEGAPVAGGWVAGGWVAGGWVAGGWLLGEPPELGAEEQAARAKTAKKEVKSRVSFLMDADFPGACPICGSNP</sequence>
<protein>
    <submittedName>
        <fullName evidence="1">Unannotated protein</fullName>
    </submittedName>
</protein>
<accession>A0A6J7NG34</accession>
<proteinExistence type="predicted"/>
<gene>
    <name evidence="1" type="ORF">UFOPK3914_01619</name>
</gene>
<name>A0A6J7NG34_9ZZZZ</name>
<dbReference type="EMBL" id="CAFBOG010000184">
    <property type="protein sequence ID" value="CAB4991498.1"/>
    <property type="molecule type" value="Genomic_DNA"/>
</dbReference>